<gene>
    <name evidence="3" type="ORF">SAMN05421835_105338</name>
</gene>
<reference evidence="3 4" key="1">
    <citation type="submission" date="2016-10" db="EMBL/GenBank/DDBJ databases">
        <authorList>
            <person name="de Groot N.N."/>
        </authorList>
    </citation>
    <scope>NUCLEOTIDE SEQUENCE [LARGE SCALE GENOMIC DNA]</scope>
    <source>
        <strain evidence="3 4">DSM 44468</strain>
    </source>
</reference>
<dbReference type="OrthoDB" id="668782at2"/>
<proteinExistence type="inferred from homology"/>
<name>A0A1I3RL65_9PSEU</name>
<dbReference type="Proteomes" id="UP000199025">
    <property type="component" value="Unassembled WGS sequence"/>
</dbReference>
<accession>A0A1I3RL65</accession>
<comment type="similarity">
    <text evidence="1">Belongs to the YciI family.</text>
</comment>
<sequence length="115" mass="12329">MQYALLAYSQPEDTGDRAERPIPGGLAPLLDGPDVTGWARLHADGSATTLRNDDGRTLFTDGPFIDSKEYLSGLILIEAGDLDRALAIAEEMLHTTRPGTAIEVRPVLAGHFRGA</sequence>
<evidence type="ECO:0000313" key="3">
    <source>
        <dbReference type="EMBL" id="SFJ45997.1"/>
    </source>
</evidence>
<evidence type="ECO:0000256" key="1">
    <source>
        <dbReference type="ARBA" id="ARBA00007689"/>
    </source>
</evidence>
<dbReference type="InterPro" id="IPR011008">
    <property type="entry name" value="Dimeric_a/b-barrel"/>
</dbReference>
<evidence type="ECO:0000313" key="4">
    <source>
        <dbReference type="Proteomes" id="UP000199025"/>
    </source>
</evidence>
<dbReference type="EMBL" id="FORP01000005">
    <property type="protein sequence ID" value="SFJ45997.1"/>
    <property type="molecule type" value="Genomic_DNA"/>
</dbReference>
<dbReference type="Gene3D" id="3.30.70.1060">
    <property type="entry name" value="Dimeric alpha+beta barrel"/>
    <property type="match status" value="1"/>
</dbReference>
<evidence type="ECO:0000259" key="2">
    <source>
        <dbReference type="Pfam" id="PF03795"/>
    </source>
</evidence>
<dbReference type="RefSeq" id="WP_091506153.1">
    <property type="nucleotide sequence ID" value="NZ_CBDQZW010000003.1"/>
</dbReference>
<organism evidence="3 4">
    <name type="scientific">Amycolatopsis sacchari</name>
    <dbReference type="NCBI Taxonomy" id="115433"/>
    <lineage>
        <taxon>Bacteria</taxon>
        <taxon>Bacillati</taxon>
        <taxon>Actinomycetota</taxon>
        <taxon>Actinomycetes</taxon>
        <taxon>Pseudonocardiales</taxon>
        <taxon>Pseudonocardiaceae</taxon>
        <taxon>Amycolatopsis</taxon>
    </lineage>
</organism>
<dbReference type="AlphaFoldDB" id="A0A1I3RL65"/>
<dbReference type="InterPro" id="IPR005545">
    <property type="entry name" value="YCII"/>
</dbReference>
<dbReference type="SUPFAM" id="SSF54909">
    <property type="entry name" value="Dimeric alpha+beta barrel"/>
    <property type="match status" value="1"/>
</dbReference>
<keyword evidence="4" id="KW-1185">Reference proteome</keyword>
<feature type="domain" description="YCII-related" evidence="2">
    <location>
        <begin position="38"/>
        <end position="97"/>
    </location>
</feature>
<protein>
    <submittedName>
        <fullName evidence="3">Uncharacterized conserved protein</fullName>
    </submittedName>
</protein>
<dbReference type="Pfam" id="PF03795">
    <property type="entry name" value="YCII"/>
    <property type="match status" value="1"/>
</dbReference>
<dbReference type="STRING" id="115433.SAMN05421835_105338"/>